<evidence type="ECO:0000313" key="9">
    <source>
        <dbReference type="Proteomes" id="UP000000437"/>
    </source>
</evidence>
<keyword evidence="9" id="KW-1185">Reference proteome</keyword>
<feature type="compositionally biased region" description="Polar residues" evidence="6">
    <location>
        <begin position="673"/>
        <end position="682"/>
    </location>
</feature>
<dbReference type="InterPro" id="IPR003961">
    <property type="entry name" value="FN3_dom"/>
</dbReference>
<evidence type="ECO:0000313" key="10">
    <source>
        <dbReference type="RefSeq" id="XP_068077630.1"/>
    </source>
</evidence>
<keyword evidence="1" id="KW-0732">Signal</keyword>
<dbReference type="InterPro" id="IPR050379">
    <property type="entry name" value="Type-I_Cytokine_Rcpt"/>
</dbReference>
<keyword evidence="5" id="KW-0325">Glycoprotein</keyword>
<evidence type="ECO:0000256" key="5">
    <source>
        <dbReference type="ARBA" id="ARBA00023180"/>
    </source>
</evidence>
<organism evidence="9 10">
    <name type="scientific">Danio rerio</name>
    <name type="common">Zebrafish</name>
    <name type="synonym">Brachydanio rerio</name>
    <dbReference type="NCBI Taxonomy" id="7955"/>
    <lineage>
        <taxon>Eukaryota</taxon>
        <taxon>Metazoa</taxon>
        <taxon>Chordata</taxon>
        <taxon>Craniata</taxon>
        <taxon>Vertebrata</taxon>
        <taxon>Euteleostomi</taxon>
        <taxon>Actinopterygii</taxon>
        <taxon>Neopterygii</taxon>
        <taxon>Teleostei</taxon>
        <taxon>Ostariophysi</taxon>
        <taxon>Cypriniformes</taxon>
        <taxon>Danionidae</taxon>
        <taxon>Danioninae</taxon>
        <taxon>Danio</taxon>
    </lineage>
</organism>
<evidence type="ECO:0000256" key="3">
    <source>
        <dbReference type="ARBA" id="ARBA00023157"/>
    </source>
</evidence>
<feature type="region of interest" description="Disordered" evidence="6">
    <location>
        <begin position="659"/>
        <end position="682"/>
    </location>
</feature>
<evidence type="ECO:0000256" key="2">
    <source>
        <dbReference type="ARBA" id="ARBA00022737"/>
    </source>
</evidence>
<reference evidence="10" key="1">
    <citation type="submission" date="2025-08" db="UniProtKB">
        <authorList>
            <consortium name="RefSeq"/>
        </authorList>
    </citation>
    <scope>IDENTIFICATION</scope>
    <source>
        <strain evidence="10">Tuebingen</strain>
        <tissue evidence="10">Fibroblasts and whole tissue</tissue>
    </source>
</reference>
<dbReference type="InterPro" id="IPR013783">
    <property type="entry name" value="Ig-like_fold"/>
</dbReference>
<dbReference type="PROSITE" id="PS50853">
    <property type="entry name" value="FN3"/>
    <property type="match status" value="2"/>
</dbReference>
<gene>
    <name evidence="10" type="primary">LOC100535993</name>
</gene>
<dbReference type="RefSeq" id="XP_073807584.1">
    <property type="nucleotide sequence ID" value="XM_073951483.1"/>
</dbReference>
<keyword evidence="7" id="KW-0812">Transmembrane</keyword>
<name>A0AB32TQ88_DANRE</name>
<dbReference type="Proteomes" id="UP000000437">
    <property type="component" value="Chromosome 5"/>
</dbReference>
<dbReference type="CDD" id="cd00063">
    <property type="entry name" value="FN3"/>
    <property type="match status" value="2"/>
</dbReference>
<feature type="transmembrane region" description="Helical" evidence="7">
    <location>
        <begin position="551"/>
        <end position="572"/>
    </location>
</feature>
<evidence type="ECO:0000259" key="8">
    <source>
        <dbReference type="PROSITE" id="PS50853"/>
    </source>
</evidence>
<feature type="domain" description="Fibronectin type-III" evidence="8">
    <location>
        <begin position="452"/>
        <end position="546"/>
    </location>
</feature>
<dbReference type="AlphaFoldDB" id="A0AB32TQ88"/>
<keyword evidence="4" id="KW-0675">Receptor</keyword>
<keyword evidence="7" id="KW-0472">Membrane</keyword>
<keyword evidence="2" id="KW-0677">Repeat</keyword>
<accession>A0AB32TQ88</accession>
<dbReference type="PANTHER" id="PTHR23036:SF194">
    <property type="entry name" value="FIBRONECTIN TYPE-III DOMAIN-CONTAINING PROTEIN"/>
    <property type="match status" value="1"/>
</dbReference>
<keyword evidence="3" id="KW-1015">Disulfide bond</keyword>
<keyword evidence="7" id="KW-1133">Transmembrane helix</keyword>
<dbReference type="SUPFAM" id="SSF49265">
    <property type="entry name" value="Fibronectin type III"/>
    <property type="match status" value="3"/>
</dbReference>
<evidence type="ECO:0000256" key="6">
    <source>
        <dbReference type="SAM" id="MobiDB-lite"/>
    </source>
</evidence>
<dbReference type="SMART" id="SM00060">
    <property type="entry name" value="FN3"/>
    <property type="match status" value="4"/>
</dbReference>
<dbReference type="KEGG" id="dre:100535993"/>
<feature type="domain" description="Fibronectin type-III" evidence="8">
    <location>
        <begin position="251"/>
        <end position="342"/>
    </location>
</feature>
<evidence type="ECO:0000256" key="4">
    <source>
        <dbReference type="ARBA" id="ARBA00023170"/>
    </source>
</evidence>
<sequence length="781" mass="87865">MCTRLSEEATMRKCSAAFYFTLGFISVCTTEASAESSCCKTLSEKDQCNTEGVHDLRCFIKYKKAQPMSICEWKQADNISTSYKFYSQVRTKCSCGFPHQKNATWTSNEFSFSMKYNITAHVIGKRENLSCIYKNFSGIPSQMTQCGPHSNVTFKRRSGHITLMVNWGDESNYIENFHVKYREFNSTNWKKKLSKNNRDFVLWNTTSSLSYELQIQCIPSANCAECLPSEFMMVPPELTDVPSIQWEIQDHIGDDHKAKTVAGQRRVVVMWEYPISEAVAYYNVTVRKESGETSSQTSSYKVKNSSLILILSYSAYNISIRAFNNAGSSPVSSIIIERMDEWQDLFGPFSVNITSNNSFSLSWNSSISSVCYSVEWWAKGQIPAFQPFYVKRNHKEITGITKNTAFQPNTRYYFFLHTRPDQDTCNMKNVNKSETTYGKTQAYLSEGSPIRAPGNVSVLNITQHSAVITWIPLSEEDLYGFLSGYYLYYWNTEDINETSIKVDPSINSYELLNLQSSSAYSVQLCAFTVAGEGERSDVKHFVTDQPAEFTALNGIIAAILVGIIILLIAVHVSCRILHRAKKLLWPSIPDPEKSNAVQKIVITYELSLLEPLTRQKLEESEGCDSSTVCFIENKSYAFSFSSPSPSQAGVKLHLSEDEDSLSSMSEINPPDTPTQVPTRESVSTETFPLDFRKTDCTFSNSVNNEVMSLESKDSGETITGSVFTPATSKTPAVVFMSDYTTMEIFKQVTMNGIQSPSIQTVKPSFVAGHPGQDYIRQSVLQ</sequence>
<dbReference type="Gene3D" id="2.60.40.10">
    <property type="entry name" value="Immunoglobulins"/>
    <property type="match status" value="3"/>
</dbReference>
<evidence type="ECO:0000256" key="7">
    <source>
        <dbReference type="SAM" id="Phobius"/>
    </source>
</evidence>
<dbReference type="PANTHER" id="PTHR23036">
    <property type="entry name" value="CYTOKINE RECEPTOR"/>
    <property type="match status" value="1"/>
</dbReference>
<dbReference type="Pfam" id="PF00041">
    <property type="entry name" value="fn3"/>
    <property type="match status" value="1"/>
</dbReference>
<dbReference type="GeneID" id="100535993"/>
<evidence type="ECO:0000256" key="1">
    <source>
        <dbReference type="ARBA" id="ARBA00022729"/>
    </source>
</evidence>
<dbReference type="RefSeq" id="XP_068077630.1">
    <property type="nucleotide sequence ID" value="XM_068221529.2"/>
</dbReference>
<protein>
    <submittedName>
        <fullName evidence="10">Uncharacterized protein isoform X1</fullName>
    </submittedName>
</protein>
<dbReference type="FunFam" id="2.60.40.10:FF:000028">
    <property type="entry name" value="Neuronal cell adhesion molecule"/>
    <property type="match status" value="1"/>
</dbReference>
<dbReference type="InterPro" id="IPR036116">
    <property type="entry name" value="FN3_sf"/>
</dbReference>
<proteinExistence type="predicted"/>